<feature type="chain" id="PRO_5004795439" evidence="6">
    <location>
        <begin position="27"/>
        <end position="898"/>
    </location>
</feature>
<gene>
    <name evidence="9" type="ORF">J421_5948</name>
</gene>
<dbReference type="InterPro" id="IPR016024">
    <property type="entry name" value="ARM-type_fold"/>
</dbReference>
<keyword evidence="6" id="KW-0732">Signal</keyword>
<dbReference type="InterPro" id="IPR036909">
    <property type="entry name" value="Cyt_c-like_dom_sf"/>
</dbReference>
<evidence type="ECO:0000256" key="3">
    <source>
        <dbReference type="ARBA" id="ARBA00023004"/>
    </source>
</evidence>
<dbReference type="RefSeq" id="WP_025414787.1">
    <property type="nucleotide sequence ID" value="NZ_CP007130.1"/>
</dbReference>
<dbReference type="Pfam" id="PF23500">
    <property type="entry name" value="DUF7133"/>
    <property type="match status" value="1"/>
</dbReference>
<feature type="signal peptide" evidence="6">
    <location>
        <begin position="1"/>
        <end position="26"/>
    </location>
</feature>
<evidence type="ECO:0000256" key="6">
    <source>
        <dbReference type="SAM" id="SignalP"/>
    </source>
</evidence>
<dbReference type="GO" id="GO:0046872">
    <property type="term" value="F:metal ion binding"/>
    <property type="evidence" value="ECO:0007669"/>
    <property type="project" value="UniProtKB-KW"/>
</dbReference>
<dbReference type="InterPro" id="IPR011989">
    <property type="entry name" value="ARM-like"/>
</dbReference>
<feature type="region of interest" description="Disordered" evidence="5">
    <location>
        <begin position="25"/>
        <end position="45"/>
    </location>
</feature>
<dbReference type="PROSITE" id="PS51007">
    <property type="entry name" value="CYTC"/>
    <property type="match status" value="1"/>
</dbReference>
<evidence type="ECO:0000313" key="10">
    <source>
        <dbReference type="Proteomes" id="UP000019151"/>
    </source>
</evidence>
<dbReference type="SUPFAM" id="SSF46626">
    <property type="entry name" value="Cytochrome c"/>
    <property type="match status" value="1"/>
</dbReference>
<dbReference type="AlphaFoldDB" id="W0RV66"/>
<keyword evidence="9" id="KW-0614">Plasmid</keyword>
<dbReference type="Proteomes" id="UP000019151">
    <property type="component" value="Plasmid 2"/>
</dbReference>
<dbReference type="Gene3D" id="1.10.760.10">
    <property type="entry name" value="Cytochrome c-like domain"/>
    <property type="match status" value="1"/>
</dbReference>
<evidence type="ECO:0000259" key="7">
    <source>
        <dbReference type="PROSITE" id="PS50022"/>
    </source>
</evidence>
<dbReference type="SUPFAM" id="SSF48371">
    <property type="entry name" value="ARM repeat"/>
    <property type="match status" value="1"/>
</dbReference>
<dbReference type="Gene3D" id="1.25.10.10">
    <property type="entry name" value="Leucine-rich Repeat Variant"/>
    <property type="match status" value="1"/>
</dbReference>
<dbReference type="PANTHER" id="PTHR33546:SF1">
    <property type="entry name" value="LARGE, MULTIFUNCTIONAL SECRETED PROTEIN"/>
    <property type="match status" value="1"/>
</dbReference>
<evidence type="ECO:0000256" key="4">
    <source>
        <dbReference type="PROSITE-ProRule" id="PRU00433"/>
    </source>
</evidence>
<dbReference type="InterPro" id="IPR011041">
    <property type="entry name" value="Quinoprot_gluc/sorb_DH_b-prop"/>
</dbReference>
<dbReference type="InterPro" id="IPR009056">
    <property type="entry name" value="Cyt_c-like_dom"/>
</dbReference>
<dbReference type="SUPFAM" id="SSF50952">
    <property type="entry name" value="Soluble quinoprotein glucose dehydrogenase"/>
    <property type="match status" value="1"/>
</dbReference>
<evidence type="ECO:0000256" key="1">
    <source>
        <dbReference type="ARBA" id="ARBA00022617"/>
    </source>
</evidence>
<dbReference type="eggNOG" id="COG2133">
    <property type="taxonomic scope" value="Bacteria"/>
</dbReference>
<dbReference type="InterPro" id="IPR008979">
    <property type="entry name" value="Galactose-bd-like_sf"/>
</dbReference>
<proteinExistence type="predicted"/>
<dbReference type="PANTHER" id="PTHR33546">
    <property type="entry name" value="LARGE, MULTIFUNCTIONAL SECRETED PROTEIN-RELATED"/>
    <property type="match status" value="1"/>
</dbReference>
<dbReference type="InterPro" id="IPR055557">
    <property type="entry name" value="DUF7133"/>
</dbReference>
<dbReference type="EMBL" id="CP007130">
    <property type="protein sequence ID" value="AHG93483.1"/>
    <property type="molecule type" value="Genomic_DNA"/>
</dbReference>
<name>W0RV66_9BACT</name>
<evidence type="ECO:0000259" key="8">
    <source>
        <dbReference type="PROSITE" id="PS51007"/>
    </source>
</evidence>
<geneLocation type="plasmid" evidence="9 10">
    <name>2</name>
</geneLocation>
<dbReference type="HOGENOM" id="CLU_014205_0_0_0"/>
<accession>W0RV66</accession>
<dbReference type="KEGG" id="gba:J421_5948"/>
<keyword evidence="2 4" id="KW-0479">Metal-binding</keyword>
<feature type="domain" description="Cytochrome c" evidence="8">
    <location>
        <begin position="618"/>
        <end position="711"/>
    </location>
</feature>
<keyword evidence="1 4" id="KW-0349">Heme</keyword>
<dbReference type="InterPro" id="IPR000421">
    <property type="entry name" value="FA58C"/>
</dbReference>
<keyword evidence="10" id="KW-1185">Reference proteome</keyword>
<dbReference type="GO" id="GO:0020037">
    <property type="term" value="F:heme binding"/>
    <property type="evidence" value="ECO:0007669"/>
    <property type="project" value="InterPro"/>
</dbReference>
<reference evidence="9 10" key="1">
    <citation type="journal article" date="2014" name="Genome Announc.">
        <title>Genome Sequence and Methylome of Soil Bacterium Gemmatirosa kalamazoonensis KBS708T, a Member of the Rarely Cultivated Gemmatimonadetes Phylum.</title>
        <authorList>
            <person name="Debruyn J.M."/>
            <person name="Radosevich M."/>
            <person name="Wommack K.E."/>
            <person name="Polson S.W."/>
            <person name="Hauser L.J."/>
            <person name="Fawaz M.N."/>
            <person name="Korlach J."/>
            <person name="Tsai Y.C."/>
        </authorList>
    </citation>
    <scope>NUCLEOTIDE SEQUENCE [LARGE SCALE GENOMIC DNA]</scope>
    <source>
        <strain evidence="9 10">KBS708</strain>
        <plasmid evidence="10">Plasmid 2</plasmid>
    </source>
</reference>
<protein>
    <submittedName>
        <fullName evidence="9">Coagulation factor 5/8 type domain protein</fullName>
    </submittedName>
</protein>
<dbReference type="Pfam" id="PF00754">
    <property type="entry name" value="F5_F8_type_C"/>
    <property type="match status" value="1"/>
</dbReference>
<dbReference type="InParanoid" id="W0RV66"/>
<dbReference type="SUPFAM" id="SSF49785">
    <property type="entry name" value="Galactose-binding domain-like"/>
    <property type="match status" value="1"/>
</dbReference>
<evidence type="ECO:0000313" key="9">
    <source>
        <dbReference type="EMBL" id="AHG93483.1"/>
    </source>
</evidence>
<evidence type="ECO:0000256" key="5">
    <source>
        <dbReference type="SAM" id="MobiDB-lite"/>
    </source>
</evidence>
<organism evidence="9 10">
    <name type="scientific">Gemmatirosa kalamazoonensis</name>
    <dbReference type="NCBI Taxonomy" id="861299"/>
    <lineage>
        <taxon>Bacteria</taxon>
        <taxon>Pseudomonadati</taxon>
        <taxon>Gemmatimonadota</taxon>
        <taxon>Gemmatimonadia</taxon>
        <taxon>Gemmatimonadales</taxon>
        <taxon>Gemmatimonadaceae</taxon>
        <taxon>Gemmatirosa</taxon>
    </lineage>
</organism>
<dbReference type="Pfam" id="PF00034">
    <property type="entry name" value="Cytochrom_C"/>
    <property type="match status" value="1"/>
</dbReference>
<keyword evidence="3 4" id="KW-0408">Iron</keyword>
<dbReference type="GO" id="GO:0009055">
    <property type="term" value="F:electron transfer activity"/>
    <property type="evidence" value="ECO:0007669"/>
    <property type="project" value="InterPro"/>
</dbReference>
<dbReference type="eggNOG" id="COG2010">
    <property type="taxonomic scope" value="Bacteria"/>
</dbReference>
<feature type="domain" description="F5/8 type C" evidence="7">
    <location>
        <begin position="732"/>
        <end position="867"/>
    </location>
</feature>
<evidence type="ECO:0000256" key="2">
    <source>
        <dbReference type="ARBA" id="ARBA00022723"/>
    </source>
</evidence>
<sequence>MPRLAPRSPTTIAVLLGTIALHTASAQQEPPVRPNGGRPIAPITDTTTKEPAIVPVSPREEQQRFVLQPGWRIDPVLTEPDIAEPAAIAFDGNGRMFVLELRTYMQDADATGELAPGGRISVHEDADNDGVYEKHTVFVDGLVFPRFVLPWGKNAVLTMESNADEVWKYTDTDGDGKADRKELFTTRYGRSGNVEHQQAFLTWAMDNWLYSTYNAFRIRPTPNGMLREPTGPNGAQWGVTQDDDGKVWFQGGASGVPSYFQFPIVYGAFKVPDELAPGFKEPFGLAGVGDFQPGPTASRADGTLKEVTGSAGNDVVRGHRMPNDLLGDYLYGEPVARIVRRIHPVVTEGLTQLHNVYQPERAEFVRSIDPLFRPTDMATAPDGTVYVVDMYRGIIQESQWTPRGSHIRAKIEQYGLERAIGRGRIWRLSFEALPRDTTRPRMLDETPAQLVTHLRHPNGWWRDMAQQLLVLKGDRSVAPALRDIVRRDTMLVARFHALWTLEGLGALDAPLVRAALADPSPRMRVQAIRASETLYKAGDTTFAARWRALARDPSVDVALQAMMTLATLKVRGAADVARATMAANPARGVQVVGAQLLAPPPARVTNGNGAALTVAEAALVARGDTVFTELCSQCHGEGGRGVRTADGRLVAPMLAGSPRVQGHRDYVVKTLLRGLTGPIDGRTYQGALMAPMGDHDDAWIAAVASYVRLALGNRATPVTTRDVARVRAATAARRTPWTYAELAASMPVELRPQPTWKATASHNAERARGAFDYAGWTSGAAQAAGMWLQVELPAPALLTELQFESPTARVAVPNAGRDAPTPLTYPRAYRVELSSDGATWSTAVAGEGTGAITSVSFAPTRARFVRITLTGDGADAPETPAGTVWGIQQLRLWGPARR</sequence>
<dbReference type="OrthoDB" id="9808161at2"/>
<dbReference type="Gene3D" id="2.60.120.260">
    <property type="entry name" value="Galactose-binding domain-like"/>
    <property type="match status" value="1"/>
</dbReference>
<dbReference type="PROSITE" id="PS50022">
    <property type="entry name" value="FA58C_3"/>
    <property type="match status" value="1"/>
</dbReference>